<protein>
    <submittedName>
        <fullName evidence="2">Uncharacterized protein</fullName>
    </submittedName>
</protein>
<evidence type="ECO:0000256" key="1">
    <source>
        <dbReference type="SAM" id="MobiDB-lite"/>
    </source>
</evidence>
<gene>
    <name evidence="2" type="ORF">BDV96DRAFT_691256</name>
</gene>
<evidence type="ECO:0000313" key="3">
    <source>
        <dbReference type="Proteomes" id="UP000799770"/>
    </source>
</evidence>
<sequence>MNYIRNIAKKVPGGDYASQAASAGYALLAGSQTGQAVTKYSAAVYSRKLKPIVGYAKKQYAILETGYLPLTKTNIDEFNARPGRVRWRDVDGFVLVEVESVPDSDELDFSDAHFVTLSDYARSFTDASCSNINTSLHSRPLSDWHLDSEAPTLNHWDEWDDVVNAIQEASSRNGSEDVSESIPKALETAKKKKMTDKKDTTREGVGTAQETWNEKSHDGHILPQSRAEWKHFGKIAKEFLTLTNS</sequence>
<proteinExistence type="predicted"/>
<feature type="region of interest" description="Disordered" evidence="1">
    <location>
        <begin position="187"/>
        <end position="220"/>
    </location>
</feature>
<dbReference type="EMBL" id="ML977338">
    <property type="protein sequence ID" value="KAF2110500.1"/>
    <property type="molecule type" value="Genomic_DNA"/>
</dbReference>
<dbReference type="AlphaFoldDB" id="A0A6A5YTZ5"/>
<dbReference type="Proteomes" id="UP000799770">
    <property type="component" value="Unassembled WGS sequence"/>
</dbReference>
<accession>A0A6A5YTZ5</accession>
<organism evidence="2 3">
    <name type="scientific">Lophiotrema nucula</name>
    <dbReference type="NCBI Taxonomy" id="690887"/>
    <lineage>
        <taxon>Eukaryota</taxon>
        <taxon>Fungi</taxon>
        <taxon>Dikarya</taxon>
        <taxon>Ascomycota</taxon>
        <taxon>Pezizomycotina</taxon>
        <taxon>Dothideomycetes</taxon>
        <taxon>Pleosporomycetidae</taxon>
        <taxon>Pleosporales</taxon>
        <taxon>Lophiotremataceae</taxon>
        <taxon>Lophiotrema</taxon>
    </lineage>
</organism>
<keyword evidence="3" id="KW-1185">Reference proteome</keyword>
<reference evidence="2" key="1">
    <citation type="journal article" date="2020" name="Stud. Mycol.">
        <title>101 Dothideomycetes genomes: a test case for predicting lifestyles and emergence of pathogens.</title>
        <authorList>
            <person name="Haridas S."/>
            <person name="Albert R."/>
            <person name="Binder M."/>
            <person name="Bloem J."/>
            <person name="Labutti K."/>
            <person name="Salamov A."/>
            <person name="Andreopoulos B."/>
            <person name="Baker S."/>
            <person name="Barry K."/>
            <person name="Bills G."/>
            <person name="Bluhm B."/>
            <person name="Cannon C."/>
            <person name="Castanera R."/>
            <person name="Culley D."/>
            <person name="Daum C."/>
            <person name="Ezra D."/>
            <person name="Gonzalez J."/>
            <person name="Henrissat B."/>
            <person name="Kuo A."/>
            <person name="Liang C."/>
            <person name="Lipzen A."/>
            <person name="Lutzoni F."/>
            <person name="Magnuson J."/>
            <person name="Mondo S."/>
            <person name="Nolan M."/>
            <person name="Ohm R."/>
            <person name="Pangilinan J."/>
            <person name="Park H.-J."/>
            <person name="Ramirez L."/>
            <person name="Alfaro M."/>
            <person name="Sun H."/>
            <person name="Tritt A."/>
            <person name="Yoshinaga Y."/>
            <person name="Zwiers L.-H."/>
            <person name="Turgeon B."/>
            <person name="Goodwin S."/>
            <person name="Spatafora J."/>
            <person name="Crous P."/>
            <person name="Grigoriev I."/>
        </authorList>
    </citation>
    <scope>NUCLEOTIDE SEQUENCE</scope>
    <source>
        <strain evidence="2">CBS 627.86</strain>
    </source>
</reference>
<evidence type="ECO:0000313" key="2">
    <source>
        <dbReference type="EMBL" id="KAF2110500.1"/>
    </source>
</evidence>
<name>A0A6A5YTZ5_9PLEO</name>